<dbReference type="SUPFAM" id="SSF53335">
    <property type="entry name" value="S-adenosyl-L-methionine-dependent methyltransferases"/>
    <property type="match status" value="1"/>
</dbReference>
<evidence type="ECO:0000256" key="5">
    <source>
        <dbReference type="ARBA" id="ARBA00022691"/>
    </source>
</evidence>
<dbReference type="InterPro" id="IPR041532">
    <property type="entry name" value="RlmI-like_PUA"/>
</dbReference>
<dbReference type="CDD" id="cd11572">
    <property type="entry name" value="RlmI_M_like"/>
    <property type="match status" value="1"/>
</dbReference>
<dbReference type="InterPro" id="IPR019614">
    <property type="entry name" value="SAM-dep_methyl-trfase"/>
</dbReference>
<comment type="subcellular location">
    <subcellularLocation>
        <location evidence="1">Cytoplasm</location>
    </subcellularLocation>
</comment>
<evidence type="ECO:0000313" key="9">
    <source>
        <dbReference type="EMBL" id="NJC27452.1"/>
    </source>
</evidence>
<dbReference type="EC" id="2.1.1.191" evidence="9"/>
<dbReference type="CDD" id="cd21153">
    <property type="entry name" value="PUA_RlmI"/>
    <property type="match status" value="1"/>
</dbReference>
<gene>
    <name evidence="9" type="ORF">GGR27_002969</name>
</gene>
<evidence type="ECO:0000256" key="3">
    <source>
        <dbReference type="ARBA" id="ARBA00022603"/>
    </source>
</evidence>
<evidence type="ECO:0000256" key="2">
    <source>
        <dbReference type="ARBA" id="ARBA00022490"/>
    </source>
</evidence>
<dbReference type="PANTHER" id="PTHR42873">
    <property type="entry name" value="RIBOSOMAL RNA LARGE SUBUNIT METHYLTRANSFERASE"/>
    <property type="match status" value="1"/>
</dbReference>
<evidence type="ECO:0000259" key="7">
    <source>
        <dbReference type="Pfam" id="PF10672"/>
    </source>
</evidence>
<dbReference type="InterPro" id="IPR036974">
    <property type="entry name" value="PUA_sf"/>
</dbReference>
<sequence>MKKTSRLPVTLTAPGERALRAGHPWLFDGAIRSVKGEGKAGDLAVVFSVKKNKCIGVGLYDPGSPIRIRVLHGGGPATVNEDFFRKKLAAAKELRTPLLATDTTGYRLVHGENDGLPGLVVDVYAGVCVLKLYSAAWLPWLDTLLPLILEVAGSETLVLRLARVVENAARASTAGAGLTDGAVLSGHLPEEELIFREHGRQFYANVVRGHKTGFFLDHRDNRKHIGELAEGKEVLDVFSYAGGFSVHALAGGATGVTSLDVSGPALEQASRNVQLNFGGDPAVAGRHQNMEADAFDGLAELAESEKTYDLVIVDPPSFAKSEKEIPGALAAYRKINRLAVPLVAPGGVLVAASCSARVTAEDFFKVIAVALQVSGRKHKLLDKTFHDVDHPVGFPEGAYLKTVYYRIY</sequence>
<organism evidence="9 10">
    <name type="scientific">Neolewinella antarctica</name>
    <dbReference type="NCBI Taxonomy" id="442734"/>
    <lineage>
        <taxon>Bacteria</taxon>
        <taxon>Pseudomonadati</taxon>
        <taxon>Bacteroidota</taxon>
        <taxon>Saprospiria</taxon>
        <taxon>Saprospirales</taxon>
        <taxon>Lewinellaceae</taxon>
        <taxon>Neolewinella</taxon>
    </lineage>
</organism>
<dbReference type="InterPro" id="IPR015947">
    <property type="entry name" value="PUA-like_sf"/>
</dbReference>
<comment type="caution">
    <text evidence="9">The sequence shown here is derived from an EMBL/GenBank/DDBJ whole genome shotgun (WGS) entry which is preliminary data.</text>
</comment>
<reference evidence="9 10" key="1">
    <citation type="submission" date="2020-03" db="EMBL/GenBank/DDBJ databases">
        <title>Genomic Encyclopedia of Type Strains, Phase IV (KMG-IV): sequencing the most valuable type-strain genomes for metagenomic binning, comparative biology and taxonomic classification.</title>
        <authorList>
            <person name="Goeker M."/>
        </authorList>
    </citation>
    <scope>NUCLEOTIDE SEQUENCE [LARGE SCALE GENOMIC DNA]</scope>
    <source>
        <strain evidence="9 10">DSM 105096</strain>
    </source>
</reference>
<keyword evidence="10" id="KW-1185">Reference proteome</keyword>
<evidence type="ECO:0000259" key="8">
    <source>
        <dbReference type="Pfam" id="PF17785"/>
    </source>
</evidence>
<feature type="domain" description="RlmI-like PUA" evidence="8">
    <location>
        <begin position="9"/>
        <end position="71"/>
    </location>
</feature>
<proteinExistence type="inferred from homology"/>
<evidence type="ECO:0000256" key="4">
    <source>
        <dbReference type="ARBA" id="ARBA00022679"/>
    </source>
</evidence>
<dbReference type="Proteomes" id="UP000770785">
    <property type="component" value="Unassembled WGS sequence"/>
</dbReference>
<dbReference type="RefSeq" id="WP_168038576.1">
    <property type="nucleotide sequence ID" value="NZ_JAATJH010000005.1"/>
</dbReference>
<dbReference type="PROSITE" id="PS50890">
    <property type="entry name" value="PUA"/>
    <property type="match status" value="1"/>
</dbReference>
<dbReference type="GO" id="GO:0008168">
    <property type="term" value="F:methyltransferase activity"/>
    <property type="evidence" value="ECO:0007669"/>
    <property type="project" value="UniProtKB-KW"/>
</dbReference>
<accession>A0ABX0XFC8</accession>
<dbReference type="GO" id="GO:0032259">
    <property type="term" value="P:methylation"/>
    <property type="evidence" value="ECO:0007669"/>
    <property type="project" value="UniProtKB-KW"/>
</dbReference>
<dbReference type="Pfam" id="PF17785">
    <property type="entry name" value="PUA_3"/>
    <property type="match status" value="1"/>
</dbReference>
<dbReference type="Gene3D" id="3.40.50.150">
    <property type="entry name" value="Vaccinia Virus protein VP39"/>
    <property type="match status" value="1"/>
</dbReference>
<feature type="domain" description="S-adenosylmethionine-dependent methyltransferase" evidence="7">
    <location>
        <begin position="189"/>
        <end position="358"/>
    </location>
</feature>
<protein>
    <submittedName>
        <fullName evidence="9">23S rRNA (Cytosine1962-C5)-methyltransferase</fullName>
        <ecNumber evidence="9">2.1.1.191</ecNumber>
    </submittedName>
</protein>
<keyword evidence="4 9" id="KW-0808">Transferase</keyword>
<dbReference type="PANTHER" id="PTHR42873:SF1">
    <property type="entry name" value="S-ADENOSYLMETHIONINE-DEPENDENT METHYLTRANSFERASE DOMAIN-CONTAINING PROTEIN"/>
    <property type="match status" value="1"/>
</dbReference>
<keyword evidence="5" id="KW-0949">S-adenosyl-L-methionine</keyword>
<keyword evidence="3 9" id="KW-0489">Methyltransferase</keyword>
<dbReference type="CDD" id="cd02440">
    <property type="entry name" value="AdoMet_MTases"/>
    <property type="match status" value="1"/>
</dbReference>
<evidence type="ECO:0000256" key="1">
    <source>
        <dbReference type="ARBA" id="ARBA00004496"/>
    </source>
</evidence>
<comment type="similarity">
    <text evidence="6">Belongs to the methyltransferase superfamily. RlmI family.</text>
</comment>
<dbReference type="Gene3D" id="2.30.130.10">
    <property type="entry name" value="PUA domain"/>
    <property type="match status" value="1"/>
</dbReference>
<dbReference type="SUPFAM" id="SSF88697">
    <property type="entry name" value="PUA domain-like"/>
    <property type="match status" value="1"/>
</dbReference>
<dbReference type="Pfam" id="PF10672">
    <property type="entry name" value="Methyltrans_SAM"/>
    <property type="match status" value="1"/>
</dbReference>
<name>A0ABX0XFC8_9BACT</name>
<dbReference type="InterPro" id="IPR029063">
    <property type="entry name" value="SAM-dependent_MTases_sf"/>
</dbReference>
<evidence type="ECO:0000256" key="6">
    <source>
        <dbReference type="ARBA" id="ARBA00038091"/>
    </source>
</evidence>
<dbReference type="Gene3D" id="3.30.750.80">
    <property type="entry name" value="RNA methyltransferase domain (HRMD) like"/>
    <property type="match status" value="1"/>
</dbReference>
<keyword evidence="2" id="KW-0963">Cytoplasm</keyword>
<dbReference type="EMBL" id="JAATJH010000005">
    <property type="protein sequence ID" value="NJC27452.1"/>
    <property type="molecule type" value="Genomic_DNA"/>
</dbReference>
<evidence type="ECO:0000313" key="10">
    <source>
        <dbReference type="Proteomes" id="UP000770785"/>
    </source>
</evidence>